<proteinExistence type="predicted"/>
<name>A0A1S1U6Y0_9BURK</name>
<protein>
    <submittedName>
        <fullName evidence="2">Uncharacterized protein</fullName>
    </submittedName>
</protein>
<evidence type="ECO:0000256" key="1">
    <source>
        <dbReference type="SAM" id="MobiDB-lite"/>
    </source>
</evidence>
<gene>
    <name evidence="2" type="ORF">AKG95_15655</name>
</gene>
<dbReference type="EMBL" id="LFKP01000008">
    <property type="protein sequence ID" value="OHV96227.1"/>
    <property type="molecule type" value="Genomic_DNA"/>
</dbReference>
<reference evidence="2 3" key="1">
    <citation type="submission" date="2015-06" db="EMBL/GenBank/DDBJ databases">
        <title>Draft genome sequencing of a biphenyl-degrading bacterium, Janthinobacterium lividum MEG1.</title>
        <authorList>
            <person name="Shimodaira J."/>
            <person name="Hatta T."/>
        </authorList>
    </citation>
    <scope>NUCLEOTIDE SEQUENCE [LARGE SCALE GENOMIC DNA]</scope>
    <source>
        <strain evidence="2 3">MEG1</strain>
    </source>
</reference>
<comment type="caution">
    <text evidence="2">The sequence shown here is derived from an EMBL/GenBank/DDBJ whole genome shotgun (WGS) entry which is preliminary data.</text>
</comment>
<accession>A0A1S1U6Y0</accession>
<feature type="region of interest" description="Disordered" evidence="1">
    <location>
        <begin position="1"/>
        <end position="31"/>
    </location>
</feature>
<organism evidence="2 3">
    <name type="scientific">Janthinobacterium lividum</name>
    <dbReference type="NCBI Taxonomy" id="29581"/>
    <lineage>
        <taxon>Bacteria</taxon>
        <taxon>Pseudomonadati</taxon>
        <taxon>Pseudomonadota</taxon>
        <taxon>Betaproteobacteria</taxon>
        <taxon>Burkholderiales</taxon>
        <taxon>Oxalobacteraceae</taxon>
        <taxon>Janthinobacterium</taxon>
    </lineage>
</organism>
<dbReference type="RefSeq" id="WP_071077723.1">
    <property type="nucleotide sequence ID" value="NZ_LFKP01000008.1"/>
</dbReference>
<dbReference type="Proteomes" id="UP000179840">
    <property type="component" value="Unassembled WGS sequence"/>
</dbReference>
<evidence type="ECO:0000313" key="2">
    <source>
        <dbReference type="EMBL" id="OHV96227.1"/>
    </source>
</evidence>
<dbReference type="AlphaFoldDB" id="A0A1S1U6Y0"/>
<sequence>MSNFKENQKVNVKGTKTDPAARPGKFVQTHPGARGDFLEVLLDGSTQSQRFRPSQVSAA</sequence>
<evidence type="ECO:0000313" key="3">
    <source>
        <dbReference type="Proteomes" id="UP000179840"/>
    </source>
</evidence>